<gene>
    <name evidence="6" type="ORF">CAOG_007508</name>
</gene>
<dbReference type="Gene3D" id="3.40.30.10">
    <property type="entry name" value="Glutaredoxin"/>
    <property type="match status" value="1"/>
</dbReference>
<dbReference type="InterPro" id="IPR004045">
    <property type="entry name" value="Glutathione_S-Trfase_N"/>
</dbReference>
<reference evidence="7" key="1">
    <citation type="submission" date="2011-02" db="EMBL/GenBank/DDBJ databases">
        <title>The Genome Sequence of Capsaspora owczarzaki ATCC 30864.</title>
        <authorList>
            <person name="Russ C."/>
            <person name="Cuomo C."/>
            <person name="Burger G."/>
            <person name="Gray M.W."/>
            <person name="Holland P.W.H."/>
            <person name="King N."/>
            <person name="Lang F.B.F."/>
            <person name="Roger A.J."/>
            <person name="Ruiz-Trillo I."/>
            <person name="Young S.K."/>
            <person name="Zeng Q."/>
            <person name="Gargeya S."/>
            <person name="Alvarado L."/>
            <person name="Berlin A."/>
            <person name="Chapman S.B."/>
            <person name="Chen Z."/>
            <person name="Freedman E."/>
            <person name="Gellesch M."/>
            <person name="Goldberg J."/>
            <person name="Griggs A."/>
            <person name="Gujja S."/>
            <person name="Heilman E."/>
            <person name="Heiman D."/>
            <person name="Howarth C."/>
            <person name="Mehta T."/>
            <person name="Neiman D."/>
            <person name="Pearson M."/>
            <person name="Roberts A."/>
            <person name="Saif S."/>
            <person name="Shea T."/>
            <person name="Shenoy N."/>
            <person name="Sisk P."/>
            <person name="Stolte C."/>
            <person name="Sykes S."/>
            <person name="White J."/>
            <person name="Yandava C."/>
            <person name="Haas B."/>
            <person name="Nusbaum C."/>
            <person name="Birren B."/>
        </authorList>
    </citation>
    <scope>NUCLEOTIDE SEQUENCE</scope>
    <source>
        <strain evidence="7">ATCC 30864</strain>
    </source>
</reference>
<dbReference type="SFLD" id="SFLDG01206">
    <property type="entry name" value="Xi.1"/>
    <property type="match status" value="1"/>
</dbReference>
<feature type="active site" description="Proton donor/acceptor" evidence="1">
    <location>
        <position position="227"/>
    </location>
</feature>
<feature type="binding site" evidence="2">
    <location>
        <begin position="161"/>
        <end position="164"/>
    </location>
    <ligand>
        <name>glutathione</name>
        <dbReference type="ChEBI" id="CHEBI:57925"/>
    </ligand>
</feature>
<feature type="region of interest" description="Disordered" evidence="4">
    <location>
        <begin position="1"/>
        <end position="23"/>
    </location>
</feature>
<feature type="site" description="Lowers pKa of active site Cys" evidence="3">
    <location>
        <position position="285"/>
    </location>
</feature>
<dbReference type="OMA" id="PWANRAI"/>
<dbReference type="PANTHER" id="PTHR32419">
    <property type="entry name" value="GLUTATHIONYL-HYDROQUINONE REDUCTASE"/>
    <property type="match status" value="1"/>
</dbReference>
<dbReference type="OrthoDB" id="2309723at2759"/>
<dbReference type="CDD" id="cd03190">
    <property type="entry name" value="GST_C_Omega_like"/>
    <property type="match status" value="1"/>
</dbReference>
<dbReference type="GO" id="GO:0004364">
    <property type="term" value="F:glutathione transferase activity"/>
    <property type="evidence" value="ECO:0007669"/>
    <property type="project" value="InterPro"/>
</dbReference>
<dbReference type="SFLD" id="SFLDS00019">
    <property type="entry name" value="Glutathione_Transferase_(cytos"/>
    <property type="match status" value="1"/>
</dbReference>
<evidence type="ECO:0000256" key="4">
    <source>
        <dbReference type="SAM" id="MobiDB-lite"/>
    </source>
</evidence>
<proteinExistence type="predicted"/>
<dbReference type="InterPro" id="IPR047047">
    <property type="entry name" value="GST_Omega-like_C"/>
</dbReference>
<dbReference type="Gene3D" id="1.20.1050.10">
    <property type="match status" value="1"/>
</dbReference>
<name>A0A0D2UPU4_CAPO3</name>
<feature type="domain" description="GST C-terminal" evidence="5">
    <location>
        <begin position="204"/>
        <end position="328"/>
    </location>
</feature>
<dbReference type="InterPro" id="IPR010987">
    <property type="entry name" value="Glutathione-S-Trfase_C-like"/>
</dbReference>
<dbReference type="InterPro" id="IPR040079">
    <property type="entry name" value="Glutathione_S-Trfase"/>
</dbReference>
<dbReference type="SFLD" id="SFLDG01148">
    <property type="entry name" value="Xi_(cytGST)"/>
    <property type="match status" value="1"/>
</dbReference>
<dbReference type="InParanoid" id="A0A0D2UPU4"/>
<dbReference type="InterPro" id="IPR036282">
    <property type="entry name" value="Glutathione-S-Trfase_C_sf"/>
</dbReference>
<dbReference type="InterPro" id="IPR036249">
    <property type="entry name" value="Thioredoxin-like_sf"/>
</dbReference>
<dbReference type="SUPFAM" id="SSF47616">
    <property type="entry name" value="GST C-terminal domain-like"/>
    <property type="match status" value="1"/>
</dbReference>
<keyword evidence="7" id="KW-1185">Reference proteome</keyword>
<dbReference type="InterPro" id="IPR016639">
    <property type="entry name" value="GST_Omega/GSH"/>
</dbReference>
<dbReference type="SUPFAM" id="SSF52833">
    <property type="entry name" value="Thioredoxin-like"/>
    <property type="match status" value="1"/>
</dbReference>
<evidence type="ECO:0000256" key="1">
    <source>
        <dbReference type="PIRSR" id="PIRSR015753-1"/>
    </source>
</evidence>
<evidence type="ECO:0000259" key="5">
    <source>
        <dbReference type="PROSITE" id="PS50405"/>
    </source>
</evidence>
<dbReference type="AlphaFoldDB" id="A0A0D2UPU4"/>
<dbReference type="PhylomeDB" id="A0A0D2UPU4"/>
<feature type="binding site" evidence="2">
    <location>
        <position position="112"/>
    </location>
    <ligand>
        <name>glutathione</name>
        <dbReference type="ChEBI" id="CHEBI:57925"/>
    </ligand>
</feature>
<evidence type="ECO:0000256" key="2">
    <source>
        <dbReference type="PIRSR" id="PIRSR015753-2"/>
    </source>
</evidence>
<dbReference type="Proteomes" id="UP000008743">
    <property type="component" value="Unassembled WGS sequence"/>
</dbReference>
<dbReference type="GO" id="GO:0005737">
    <property type="term" value="C:cytoplasm"/>
    <property type="evidence" value="ECO:0007669"/>
    <property type="project" value="TreeGrafter"/>
</dbReference>
<keyword evidence="6" id="KW-0808">Transferase</keyword>
<dbReference type="PANTHER" id="PTHR32419:SF6">
    <property type="entry name" value="GLUTATHIONE S-TRANSFERASE OMEGA-LIKE 1-RELATED"/>
    <property type="match status" value="1"/>
</dbReference>
<dbReference type="PROSITE" id="PS50405">
    <property type="entry name" value="GST_CTER"/>
    <property type="match status" value="1"/>
</dbReference>
<feature type="active site" description="Nucleophile" evidence="1">
    <location>
        <position position="72"/>
    </location>
</feature>
<sequence>MSTASTTNANATATTATSTTSKAHTALAEVDQIGAFKRTASSFRRSITADGSGPDGLKAEAGRYHLYGSAACPWNHRTLIVRALKGLEGVVGYTNSNPVWQRTSTTDNHRGWVFSDKVEHPFADSPAEDNRHDDKCDSDPFNGAKSIRDLYLLSDPKYAGKFTVPVLWDTKTKTVVNNESSEICRMLNSEFNAFAKYPEIDLYPAKLRDEINSVNEWVYDKINDGVYKAGFAQRQGAYTVAVNNLFEALERVEGILAKSRFLVGDRVTEADVRLVTTLFRFDPVYTIYFKCSKKQLREFPNLYNYCRDMYQLHGVGATVNETHIKNHYYCSHPTLNPYRIVPETFPQDWNLPHNRALLSAKGPLRASSDE</sequence>
<dbReference type="Pfam" id="PF13410">
    <property type="entry name" value="GST_C_2"/>
    <property type="match status" value="1"/>
</dbReference>
<dbReference type="EMBL" id="KE346373">
    <property type="protein sequence ID" value="KJE97021.1"/>
    <property type="molecule type" value="Genomic_DNA"/>
</dbReference>
<protein>
    <submittedName>
        <fullName evidence="6">Glutathione S-transferase</fullName>
    </submittedName>
</protein>
<accession>A0A0D2UPU4</accession>
<organism evidence="6 7">
    <name type="scientific">Capsaspora owczarzaki (strain ATCC 30864)</name>
    <dbReference type="NCBI Taxonomy" id="595528"/>
    <lineage>
        <taxon>Eukaryota</taxon>
        <taxon>Filasterea</taxon>
        <taxon>Capsaspora</taxon>
    </lineage>
</organism>
<dbReference type="PIRSF" id="PIRSF015753">
    <property type="entry name" value="GST"/>
    <property type="match status" value="1"/>
</dbReference>
<evidence type="ECO:0000256" key="3">
    <source>
        <dbReference type="PIRSR" id="PIRSR015753-3"/>
    </source>
</evidence>
<dbReference type="STRING" id="595528.A0A0D2UPU4"/>
<evidence type="ECO:0000313" key="7">
    <source>
        <dbReference type="Proteomes" id="UP000008743"/>
    </source>
</evidence>
<feature type="site" description="Lowers pKa of active site Cys" evidence="3">
    <location>
        <position position="328"/>
    </location>
</feature>
<dbReference type="FunCoup" id="A0A0D2UPU4">
    <property type="interactions" value="153"/>
</dbReference>
<dbReference type="eggNOG" id="KOG2903">
    <property type="taxonomic scope" value="Eukaryota"/>
</dbReference>
<evidence type="ECO:0000313" key="6">
    <source>
        <dbReference type="EMBL" id="KJE97021.1"/>
    </source>
</evidence>
<feature type="binding site" evidence="2">
    <location>
        <begin position="179"/>
        <end position="180"/>
    </location>
    <ligand>
        <name>glutathione</name>
        <dbReference type="ChEBI" id="CHEBI:57925"/>
    </ligand>
</feature>
<dbReference type="Pfam" id="PF13409">
    <property type="entry name" value="GST_N_2"/>
    <property type="match status" value="1"/>
</dbReference>